<dbReference type="Proteomes" id="UP000261032">
    <property type="component" value="Unassembled WGS sequence"/>
</dbReference>
<dbReference type="RefSeq" id="WP_117582745.1">
    <property type="nucleotide sequence ID" value="NZ_QUSL01000083.1"/>
</dbReference>
<protein>
    <submittedName>
        <fullName evidence="1">Uncharacterized protein</fullName>
    </submittedName>
</protein>
<dbReference type="EMBL" id="QUSL01000083">
    <property type="protein sequence ID" value="RGD76124.1"/>
    <property type="molecule type" value="Genomic_DNA"/>
</dbReference>
<evidence type="ECO:0000313" key="1">
    <source>
        <dbReference type="EMBL" id="RGD76124.1"/>
    </source>
</evidence>
<name>A0A3E3E3F4_9FIRM</name>
<accession>A0A3E3E3F4</accession>
<sequence>MDYTSAVEFLRDLKNNTYHFNIRQRMKMLLVVIGEHPDSMSLIQNMGIIDPDRIKVLCQKGANGYVLAQALMDSIEISTPNSDELSLKAFGYMKPITPAELDNYIDEVIERLENQKQYLKNETEVERINQEIALDELEQFL</sequence>
<proteinExistence type="predicted"/>
<gene>
    <name evidence="1" type="ORF">DXB93_19155</name>
</gene>
<comment type="caution">
    <text evidence="1">The sequence shown here is derived from an EMBL/GenBank/DDBJ whole genome shotgun (WGS) entry which is preliminary data.</text>
</comment>
<reference evidence="1 2" key="1">
    <citation type="submission" date="2018-08" db="EMBL/GenBank/DDBJ databases">
        <title>A genome reference for cultivated species of the human gut microbiota.</title>
        <authorList>
            <person name="Zou Y."/>
            <person name="Xue W."/>
            <person name="Luo G."/>
        </authorList>
    </citation>
    <scope>NUCLEOTIDE SEQUENCE [LARGE SCALE GENOMIC DNA]</scope>
    <source>
        <strain evidence="1 2">OM06-4</strain>
    </source>
</reference>
<organism evidence="1 2">
    <name type="scientific">Thomasclavelia ramosa</name>
    <dbReference type="NCBI Taxonomy" id="1547"/>
    <lineage>
        <taxon>Bacteria</taxon>
        <taxon>Bacillati</taxon>
        <taxon>Bacillota</taxon>
        <taxon>Erysipelotrichia</taxon>
        <taxon>Erysipelotrichales</taxon>
        <taxon>Coprobacillaceae</taxon>
        <taxon>Thomasclavelia</taxon>
    </lineage>
</organism>
<evidence type="ECO:0000313" key="2">
    <source>
        <dbReference type="Proteomes" id="UP000261032"/>
    </source>
</evidence>
<dbReference type="AlphaFoldDB" id="A0A3E3E3F4"/>